<dbReference type="CDD" id="cd07383">
    <property type="entry name" value="MPP_Dcr2"/>
    <property type="match status" value="1"/>
</dbReference>
<dbReference type="GO" id="GO:0005737">
    <property type="term" value="C:cytoplasm"/>
    <property type="evidence" value="ECO:0007669"/>
    <property type="project" value="TreeGrafter"/>
</dbReference>
<feature type="transmembrane region" description="Helical" evidence="1">
    <location>
        <begin position="20"/>
        <end position="38"/>
    </location>
</feature>
<keyword evidence="4" id="KW-1185">Reference proteome</keyword>
<evidence type="ECO:0000313" key="3">
    <source>
        <dbReference type="EMBL" id="KAL1588526.1"/>
    </source>
</evidence>
<dbReference type="InterPro" id="IPR004843">
    <property type="entry name" value="Calcineurin-like_PHP"/>
</dbReference>
<sequence>MQPPAWASPSRDRYRFVKTLIAFMLFVSFAFWALAGALPSRNATHEPLRFTKDGSFQISIFEDLHFGENAWEAWGPAQDANTTVVMNRILDNESQQLVVLNGDLVTGENTFFENSTHYIDRVVAPLVSRNLPWASTYGNHDSQYNLSGQALLAREQRFPNARTTQMVPSEDNGATNYYLPIYSSNCNSHHSCPPALLLWFFDSRGGFQPRQQSPNALDTTPLGRPNWVSPAVASWFSRTSSALHKTHNRTIPSLAFVHIPTHASLAFQSSSPGPDPRLNPGINDDVPLAAQADGWCADGSEGCAYGGNDQPFMDALAATPGLIAVFSGHDHGISWCQKWRSEGSYGSAGAGAGVNLCFGQRSGYGGYGSWARGSRQVFVSEEGLAAGEVESWVRLERGEVVGRVGLNATFGRDAYEEVPDWRSRGVEEGYYFEGEEGA</sequence>
<dbReference type="GO" id="GO:0016788">
    <property type="term" value="F:hydrolase activity, acting on ester bonds"/>
    <property type="evidence" value="ECO:0007669"/>
    <property type="project" value="TreeGrafter"/>
</dbReference>
<dbReference type="EMBL" id="JAAQHG020000007">
    <property type="protein sequence ID" value="KAL1588526.1"/>
    <property type="molecule type" value="Genomic_DNA"/>
</dbReference>
<evidence type="ECO:0000313" key="4">
    <source>
        <dbReference type="Proteomes" id="UP000803884"/>
    </source>
</evidence>
<dbReference type="Gene3D" id="3.60.21.10">
    <property type="match status" value="1"/>
</dbReference>
<keyword evidence="1" id="KW-1133">Transmembrane helix</keyword>
<gene>
    <name evidence="3" type="ORF">WHR41_02793</name>
</gene>
<reference evidence="3 4" key="1">
    <citation type="journal article" date="2020" name="Microbiol. Resour. Announc.">
        <title>Draft Genome Sequence of a Cladosporium Species Isolated from the Mesophotic Ascidian Didemnum maculosum.</title>
        <authorList>
            <person name="Gioti A."/>
            <person name="Siaperas R."/>
            <person name="Nikolaivits E."/>
            <person name="Le Goff G."/>
            <person name="Ouazzani J."/>
            <person name="Kotoulas G."/>
            <person name="Topakas E."/>
        </authorList>
    </citation>
    <scope>NUCLEOTIDE SEQUENCE [LARGE SCALE GENOMIC DNA]</scope>
    <source>
        <strain evidence="3 4">TM138-S3</strain>
    </source>
</reference>
<dbReference type="AlphaFoldDB" id="A0AB34KW87"/>
<dbReference type="PANTHER" id="PTHR32440">
    <property type="entry name" value="PHOSPHATASE DCR2-RELATED-RELATED"/>
    <property type="match status" value="1"/>
</dbReference>
<dbReference type="InterPro" id="IPR029052">
    <property type="entry name" value="Metallo-depent_PP-like"/>
</dbReference>
<keyword evidence="1" id="KW-0812">Transmembrane</keyword>
<dbReference type="SUPFAM" id="SSF56300">
    <property type="entry name" value="Metallo-dependent phosphatases"/>
    <property type="match status" value="1"/>
</dbReference>
<name>A0AB34KW87_9PEZI</name>
<evidence type="ECO:0000256" key="1">
    <source>
        <dbReference type="SAM" id="Phobius"/>
    </source>
</evidence>
<dbReference type="Pfam" id="PF00149">
    <property type="entry name" value="Metallophos"/>
    <property type="match status" value="1"/>
</dbReference>
<feature type="domain" description="Calcineurin-like phosphoesterase" evidence="2">
    <location>
        <begin position="63"/>
        <end position="331"/>
    </location>
</feature>
<protein>
    <recommendedName>
        <fullName evidence="2">Calcineurin-like phosphoesterase domain-containing protein</fullName>
    </recommendedName>
</protein>
<dbReference type="RefSeq" id="XP_069231631.1">
    <property type="nucleotide sequence ID" value="XM_069371399.1"/>
</dbReference>
<dbReference type="Proteomes" id="UP000803884">
    <property type="component" value="Unassembled WGS sequence"/>
</dbReference>
<dbReference type="PANTHER" id="PTHR32440:SF11">
    <property type="entry name" value="METALLOPHOSPHOESTERASE DOMAIN-CONTAINING PROTEIN"/>
    <property type="match status" value="1"/>
</dbReference>
<dbReference type="GeneID" id="96004237"/>
<accession>A0AB34KW87</accession>
<proteinExistence type="predicted"/>
<organism evidence="3 4">
    <name type="scientific">Cladosporium halotolerans</name>
    <dbReference type="NCBI Taxonomy" id="1052096"/>
    <lineage>
        <taxon>Eukaryota</taxon>
        <taxon>Fungi</taxon>
        <taxon>Dikarya</taxon>
        <taxon>Ascomycota</taxon>
        <taxon>Pezizomycotina</taxon>
        <taxon>Dothideomycetes</taxon>
        <taxon>Dothideomycetidae</taxon>
        <taxon>Cladosporiales</taxon>
        <taxon>Cladosporiaceae</taxon>
        <taxon>Cladosporium</taxon>
    </lineage>
</organism>
<evidence type="ECO:0000259" key="2">
    <source>
        <dbReference type="Pfam" id="PF00149"/>
    </source>
</evidence>
<comment type="caution">
    <text evidence="3">The sequence shown here is derived from an EMBL/GenBank/DDBJ whole genome shotgun (WGS) entry which is preliminary data.</text>
</comment>
<keyword evidence="1" id="KW-0472">Membrane</keyword>